<reference evidence="2" key="1">
    <citation type="submission" date="2022-10" db="EMBL/GenBank/DDBJ databases">
        <title>Tapping the CABI collections for fungal endophytes: first genome assemblies for Collariella, Neodidymelliopsis, Ascochyta clinopodiicola, Didymella pomorum, Didymosphaeria variabile, Neocosmospora piperis and Neocucurbitaria cava.</title>
        <authorList>
            <person name="Hill R."/>
        </authorList>
    </citation>
    <scope>NUCLEOTIDE SEQUENCE</scope>
    <source>
        <strain evidence="2">IMI 366586</strain>
    </source>
</reference>
<protein>
    <submittedName>
        <fullName evidence="2">Uncharacterized protein</fullName>
    </submittedName>
</protein>
<sequence length="196" mass="21048">MTMQFTTVSQLFAEIDAATGDVLVVTDVSQQDYADIDPMRLGFERGGMGATTWRTKGSPDRDGAEGDSTGGPKGSGWPTLVIEAGCSRSIESLRNDMEWWFNASDRQVKTVLLVKSDSGSEDITIEKWQAAGLEPSRSQVVTISRGSNTSSVAPTVLGGPLRLDSELLFGREPGQGEHDVVLPVTELQQLAGMVWG</sequence>
<gene>
    <name evidence="2" type="ORF">N0V84_006996</name>
</gene>
<keyword evidence="3" id="KW-1185">Reference proteome</keyword>
<dbReference type="Proteomes" id="UP001140502">
    <property type="component" value="Unassembled WGS sequence"/>
</dbReference>
<evidence type="ECO:0000256" key="1">
    <source>
        <dbReference type="SAM" id="MobiDB-lite"/>
    </source>
</evidence>
<accession>A0A9W8WAZ0</accession>
<comment type="caution">
    <text evidence="2">The sequence shown here is derived from an EMBL/GenBank/DDBJ whole genome shotgun (WGS) entry which is preliminary data.</text>
</comment>
<proteinExistence type="predicted"/>
<dbReference type="AlphaFoldDB" id="A0A9W8WAZ0"/>
<dbReference type="EMBL" id="JAPEUR010000146">
    <property type="protein sequence ID" value="KAJ4318170.1"/>
    <property type="molecule type" value="Genomic_DNA"/>
</dbReference>
<evidence type="ECO:0000313" key="3">
    <source>
        <dbReference type="Proteomes" id="UP001140502"/>
    </source>
</evidence>
<organism evidence="2 3">
    <name type="scientific">Fusarium piperis</name>
    <dbReference type="NCBI Taxonomy" id="1435070"/>
    <lineage>
        <taxon>Eukaryota</taxon>
        <taxon>Fungi</taxon>
        <taxon>Dikarya</taxon>
        <taxon>Ascomycota</taxon>
        <taxon>Pezizomycotina</taxon>
        <taxon>Sordariomycetes</taxon>
        <taxon>Hypocreomycetidae</taxon>
        <taxon>Hypocreales</taxon>
        <taxon>Nectriaceae</taxon>
        <taxon>Fusarium</taxon>
        <taxon>Fusarium solani species complex</taxon>
    </lineage>
</organism>
<dbReference type="OrthoDB" id="76567at2759"/>
<evidence type="ECO:0000313" key="2">
    <source>
        <dbReference type="EMBL" id="KAJ4318170.1"/>
    </source>
</evidence>
<name>A0A9W8WAZ0_9HYPO</name>
<feature type="region of interest" description="Disordered" evidence="1">
    <location>
        <begin position="47"/>
        <end position="78"/>
    </location>
</feature>